<evidence type="ECO:0000313" key="1">
    <source>
        <dbReference type="EMBL" id="CAH2071980.1"/>
    </source>
</evidence>
<dbReference type="Proteomes" id="UP000837857">
    <property type="component" value="Chromosome 6"/>
</dbReference>
<evidence type="ECO:0000313" key="2">
    <source>
        <dbReference type="Proteomes" id="UP000837857"/>
    </source>
</evidence>
<proteinExistence type="predicted"/>
<name>A0ABN8J376_9NEOP</name>
<protein>
    <submittedName>
        <fullName evidence="1">Uncharacterized protein</fullName>
    </submittedName>
</protein>
<gene>
    <name evidence="1" type="ORF">IPOD504_LOCUS15348</name>
</gene>
<organism evidence="1 2">
    <name type="scientific">Iphiclides podalirius</name>
    <name type="common">scarce swallowtail</name>
    <dbReference type="NCBI Taxonomy" id="110791"/>
    <lineage>
        <taxon>Eukaryota</taxon>
        <taxon>Metazoa</taxon>
        <taxon>Ecdysozoa</taxon>
        <taxon>Arthropoda</taxon>
        <taxon>Hexapoda</taxon>
        <taxon>Insecta</taxon>
        <taxon>Pterygota</taxon>
        <taxon>Neoptera</taxon>
        <taxon>Endopterygota</taxon>
        <taxon>Lepidoptera</taxon>
        <taxon>Glossata</taxon>
        <taxon>Ditrysia</taxon>
        <taxon>Papilionoidea</taxon>
        <taxon>Papilionidae</taxon>
        <taxon>Papilioninae</taxon>
        <taxon>Iphiclides</taxon>
    </lineage>
</organism>
<feature type="non-terminal residue" evidence="1">
    <location>
        <position position="1"/>
    </location>
</feature>
<reference evidence="1" key="1">
    <citation type="submission" date="2022-03" db="EMBL/GenBank/DDBJ databases">
        <authorList>
            <person name="Martin H S."/>
        </authorList>
    </citation>
    <scope>NUCLEOTIDE SEQUENCE</scope>
</reference>
<accession>A0ABN8J376</accession>
<keyword evidence="2" id="KW-1185">Reference proteome</keyword>
<sequence>MTPKAPFWLGSTISARRHSLEKQIVTGQMDGRRALGRAPTRWADVVKNAVGGSMQPAVHAAYDRTRWRRTSCGHDPQY</sequence>
<dbReference type="EMBL" id="OW152818">
    <property type="protein sequence ID" value="CAH2071980.1"/>
    <property type="molecule type" value="Genomic_DNA"/>
</dbReference>